<feature type="domain" description="PX" evidence="1">
    <location>
        <begin position="1"/>
        <end position="121"/>
    </location>
</feature>
<dbReference type="PANTHER" id="PTHR10555">
    <property type="entry name" value="SORTING NEXIN"/>
    <property type="match status" value="1"/>
</dbReference>
<gene>
    <name evidence="2" type="ORF">AB1Y20_010052</name>
</gene>
<dbReference type="Pfam" id="PF00787">
    <property type="entry name" value="PX"/>
    <property type="match status" value="1"/>
</dbReference>
<evidence type="ECO:0000313" key="3">
    <source>
        <dbReference type="Proteomes" id="UP001515480"/>
    </source>
</evidence>
<dbReference type="GO" id="GO:0035091">
    <property type="term" value="F:phosphatidylinositol binding"/>
    <property type="evidence" value="ECO:0007669"/>
    <property type="project" value="InterPro"/>
</dbReference>
<dbReference type="Proteomes" id="UP001515480">
    <property type="component" value="Unassembled WGS sequence"/>
</dbReference>
<dbReference type="PROSITE" id="PS50195">
    <property type="entry name" value="PX"/>
    <property type="match status" value="1"/>
</dbReference>
<organism evidence="2 3">
    <name type="scientific">Prymnesium parvum</name>
    <name type="common">Toxic golden alga</name>
    <dbReference type="NCBI Taxonomy" id="97485"/>
    <lineage>
        <taxon>Eukaryota</taxon>
        <taxon>Haptista</taxon>
        <taxon>Haptophyta</taxon>
        <taxon>Prymnesiophyceae</taxon>
        <taxon>Prymnesiales</taxon>
        <taxon>Prymnesiaceae</taxon>
        <taxon>Prymnesium</taxon>
    </lineage>
</organism>
<dbReference type="Gene3D" id="3.30.1520.10">
    <property type="entry name" value="Phox-like domain"/>
    <property type="match status" value="1"/>
</dbReference>
<dbReference type="AlphaFoldDB" id="A0AB34K2X4"/>
<name>A0AB34K2X4_PRYPA</name>
<protein>
    <recommendedName>
        <fullName evidence="1">PX domain-containing protein</fullName>
    </recommendedName>
</protein>
<evidence type="ECO:0000313" key="2">
    <source>
        <dbReference type="EMBL" id="KAL1528719.1"/>
    </source>
</evidence>
<evidence type="ECO:0000259" key="1">
    <source>
        <dbReference type="PROSITE" id="PS50195"/>
    </source>
</evidence>
<dbReference type="InterPro" id="IPR036871">
    <property type="entry name" value="PX_dom_sf"/>
</dbReference>
<dbReference type="InterPro" id="IPR027267">
    <property type="entry name" value="AH/BAR_dom_sf"/>
</dbReference>
<keyword evidence="3" id="KW-1185">Reference proteome</keyword>
<dbReference type="SMART" id="SM00312">
    <property type="entry name" value="PX"/>
    <property type="match status" value="1"/>
</dbReference>
<comment type="caution">
    <text evidence="2">The sequence shown here is derived from an EMBL/GenBank/DDBJ whole genome shotgun (WGS) entry which is preliminary data.</text>
</comment>
<sequence>MLDITVSEPEQHEQHVVNAYVDYKVSTSTDLARFSQHHFFVRRRFRDFQWLHEQLSHSFPGVVVPPLPQVDSLLKDDRFSPAFIQRRQAGLELFLRRVACHPRLSEAPALLTFLEAKMWELQTAKAASSANSVSSSSSWMMALFDGTDASLKKMGVRQERADEERITTLRSYISKYAESVAAAAAAHHSSVCTQADAAADLNLLGRAANLLSQLETELSLPFTHMASTLDAQRRLLEEHIQHERVSGLSSMLAFNAGMAASLKTVLSNHDRALDNYQRTQALQDARVSELQAWQALQSQENNAQSHPQQQVQWPNSLYGSMMSRLDWIMDEPKKGARLEEKVRDAKEHLAESKQVWDDVSSSIHTEADSFKRTTRVDLARALRDHVQRQIELEAAQQQHWRELLTVFESVPDVFEGSSTAAPGNLFEVEHVDHGTSLMHAAPPPQSIKHSPSLQAKRRATAEYVL</sequence>
<dbReference type="SUPFAM" id="SSF64268">
    <property type="entry name" value="PX domain"/>
    <property type="match status" value="1"/>
</dbReference>
<dbReference type="PANTHER" id="PTHR10555:SF170">
    <property type="entry name" value="FI18122P1"/>
    <property type="match status" value="1"/>
</dbReference>
<dbReference type="InterPro" id="IPR001683">
    <property type="entry name" value="PX_dom"/>
</dbReference>
<dbReference type="EMBL" id="JBGBPQ010000002">
    <property type="protein sequence ID" value="KAL1528719.1"/>
    <property type="molecule type" value="Genomic_DNA"/>
</dbReference>
<reference evidence="2 3" key="1">
    <citation type="journal article" date="2024" name="Science">
        <title>Giant polyketide synthase enzymes in the biosynthesis of giant marine polyether toxins.</title>
        <authorList>
            <person name="Fallon T.R."/>
            <person name="Shende V.V."/>
            <person name="Wierzbicki I.H."/>
            <person name="Pendleton A.L."/>
            <person name="Watervoot N.F."/>
            <person name="Auber R.P."/>
            <person name="Gonzalez D.J."/>
            <person name="Wisecaver J.H."/>
            <person name="Moore B.S."/>
        </authorList>
    </citation>
    <scope>NUCLEOTIDE SEQUENCE [LARGE SCALE GENOMIC DNA]</scope>
    <source>
        <strain evidence="2 3">12B1</strain>
    </source>
</reference>
<accession>A0AB34K2X4</accession>
<proteinExistence type="predicted"/>
<dbReference type="GO" id="GO:0005768">
    <property type="term" value="C:endosome"/>
    <property type="evidence" value="ECO:0007669"/>
    <property type="project" value="TreeGrafter"/>
</dbReference>
<dbReference type="Gene3D" id="1.20.1270.60">
    <property type="entry name" value="Arfaptin homology (AH) domain/BAR domain"/>
    <property type="match status" value="1"/>
</dbReference>